<evidence type="ECO:0000256" key="1">
    <source>
        <dbReference type="ARBA" id="ARBA00004141"/>
    </source>
</evidence>
<feature type="transmembrane region" description="Helical" evidence="5">
    <location>
        <begin position="79"/>
        <end position="97"/>
    </location>
</feature>
<dbReference type="InterPro" id="IPR052951">
    <property type="entry name" value="Tellurite_res_ion_channel"/>
</dbReference>
<dbReference type="RefSeq" id="WP_094325118.1">
    <property type="nucleotide sequence ID" value="NZ_CP022347.1"/>
</dbReference>
<keyword evidence="7" id="KW-1185">Reference proteome</keyword>
<dbReference type="PANTHER" id="PTHR37955:SF1">
    <property type="entry name" value="DEP DOMAIN-CONTAINING PROTEIN"/>
    <property type="match status" value="1"/>
</dbReference>
<gene>
    <name evidence="6" type="ORF">CAV_0685</name>
</gene>
<keyword evidence="2 5" id="KW-0812">Transmembrane</keyword>
<dbReference type="GO" id="GO:0005886">
    <property type="term" value="C:plasma membrane"/>
    <property type="evidence" value="ECO:0007669"/>
    <property type="project" value="TreeGrafter"/>
</dbReference>
<dbReference type="Gene3D" id="1.50.10.150">
    <property type="entry name" value="Voltage-dependent anion channel"/>
    <property type="match status" value="1"/>
</dbReference>
<evidence type="ECO:0000256" key="5">
    <source>
        <dbReference type="SAM" id="Phobius"/>
    </source>
</evidence>
<dbReference type="AlphaFoldDB" id="A0A222MX26"/>
<name>A0A222MX26_9BACT</name>
<feature type="transmembrane region" description="Helical" evidence="5">
    <location>
        <begin position="103"/>
        <end position="124"/>
    </location>
</feature>
<evidence type="ECO:0000313" key="6">
    <source>
        <dbReference type="EMBL" id="ASQ30351.1"/>
    </source>
</evidence>
<proteinExistence type="predicted"/>
<sequence length="309" mass="36491">MNLAHFHIMFFAVTMGLGGFAMAYRELIKIAFFSDFYFILLRFFVSFLFCLITLLYIIKIFKHFDEVKKEFSNTIKINFFSTFPISLLILANLWQDFVFLHDTLFYIALVLQTYLSFYIISFWINKNLEIEHSSPAWFIPVVGNLIIIVGARTVEPWLWFYFSLAMFFWLVLFCIIFYRILFHSQLPNKFMPTLFIMIAPPSVGFLDYLKLTNSFDVFAIMLLNLALFFSILLVFMYKNFLKLNFALSWWAFTFPSAAMCIACFKAYELSASSFFMNFALFIFLALVLMIVFISYHTIKNILNKSIFSD</sequence>
<keyword evidence="3 5" id="KW-1133">Transmembrane helix</keyword>
<evidence type="ECO:0000256" key="2">
    <source>
        <dbReference type="ARBA" id="ARBA00022692"/>
    </source>
</evidence>
<feature type="transmembrane region" description="Helical" evidence="5">
    <location>
        <begin position="36"/>
        <end position="58"/>
    </location>
</feature>
<dbReference type="Pfam" id="PF03595">
    <property type="entry name" value="SLAC1"/>
    <property type="match status" value="1"/>
</dbReference>
<reference evidence="6 7" key="1">
    <citation type="submission" date="2017-07" db="EMBL/GenBank/DDBJ databases">
        <title>Analysis of two Campylobacter avium genomes and identification of a novel hippuricase gene.</title>
        <authorList>
            <person name="Miller W.G."/>
            <person name="Chapman M.H."/>
            <person name="Yee E."/>
            <person name="Revez J."/>
            <person name="Bono J.L."/>
            <person name="Rossi M."/>
        </authorList>
    </citation>
    <scope>NUCLEOTIDE SEQUENCE [LARGE SCALE GENOMIC DNA]</scope>
    <source>
        <strain evidence="6 7">LMG 24591</strain>
    </source>
</reference>
<organism evidence="6 7">
    <name type="scientific">Campylobacter avium LMG 24591</name>
    <dbReference type="NCBI Taxonomy" id="522484"/>
    <lineage>
        <taxon>Bacteria</taxon>
        <taxon>Pseudomonadati</taxon>
        <taxon>Campylobacterota</taxon>
        <taxon>Epsilonproteobacteria</taxon>
        <taxon>Campylobacterales</taxon>
        <taxon>Campylobacteraceae</taxon>
        <taxon>Campylobacter</taxon>
    </lineage>
</organism>
<dbReference type="InterPro" id="IPR004695">
    <property type="entry name" value="SLAC1/Mae1/Ssu1/TehA"/>
</dbReference>
<dbReference type="OrthoDB" id="309023at2"/>
<dbReference type="InterPro" id="IPR038665">
    <property type="entry name" value="Voltage-dep_anion_channel_sf"/>
</dbReference>
<dbReference type="Proteomes" id="UP000201169">
    <property type="component" value="Chromosome"/>
</dbReference>
<dbReference type="GO" id="GO:0046583">
    <property type="term" value="F:monoatomic cation efflux transmembrane transporter activity"/>
    <property type="evidence" value="ECO:0007669"/>
    <property type="project" value="TreeGrafter"/>
</dbReference>
<protein>
    <submittedName>
        <fullName evidence="6">Tellurite-resistance/dicarboxylate transporter (TDT) family protein</fullName>
    </submittedName>
</protein>
<comment type="subcellular location">
    <subcellularLocation>
        <location evidence="1">Membrane</location>
        <topology evidence="1">Multi-pass membrane protein</topology>
    </subcellularLocation>
</comment>
<feature type="transmembrane region" description="Helical" evidence="5">
    <location>
        <begin position="217"/>
        <end position="237"/>
    </location>
</feature>
<dbReference type="CDD" id="cd09323">
    <property type="entry name" value="TDT_SLAC1_like"/>
    <property type="match status" value="1"/>
</dbReference>
<keyword evidence="4 5" id="KW-0472">Membrane</keyword>
<accession>A0A222MX26</accession>
<feature type="transmembrane region" description="Helical" evidence="5">
    <location>
        <begin position="7"/>
        <end position="24"/>
    </location>
</feature>
<evidence type="ECO:0000313" key="7">
    <source>
        <dbReference type="Proteomes" id="UP000201169"/>
    </source>
</evidence>
<dbReference type="PANTHER" id="PTHR37955">
    <property type="entry name" value="TELLURITE RESISTANCE PROTEIN TEHA"/>
    <property type="match status" value="1"/>
</dbReference>
<feature type="transmembrane region" description="Helical" evidence="5">
    <location>
        <begin position="249"/>
        <end position="267"/>
    </location>
</feature>
<feature type="transmembrane region" description="Helical" evidence="5">
    <location>
        <begin position="136"/>
        <end position="154"/>
    </location>
</feature>
<evidence type="ECO:0000256" key="3">
    <source>
        <dbReference type="ARBA" id="ARBA00022989"/>
    </source>
</evidence>
<feature type="transmembrane region" description="Helical" evidence="5">
    <location>
        <begin position="273"/>
        <end position="295"/>
    </location>
</feature>
<dbReference type="KEGG" id="cavi:CAV_0685"/>
<feature type="transmembrane region" description="Helical" evidence="5">
    <location>
        <begin position="160"/>
        <end position="181"/>
    </location>
</feature>
<evidence type="ECO:0000256" key="4">
    <source>
        <dbReference type="ARBA" id="ARBA00023136"/>
    </source>
</evidence>
<dbReference type="EMBL" id="CP022347">
    <property type="protein sequence ID" value="ASQ30351.1"/>
    <property type="molecule type" value="Genomic_DNA"/>
</dbReference>